<dbReference type="InterPro" id="IPR001020">
    <property type="entry name" value="PTS_HPr_His_P_site"/>
</dbReference>
<sequence length="396" mass="43934">MKSPNTTDNVIRNPQSAIPNEKYGTLYVVSTPIGNLEDITLRALKVLKSVDMIAAENVKHTKRLCERYDIKTKITDYHQHSQNTKTEQLINGLKSGSDLALVTDAGTPGISDPGVYLINRAVKEDIKVRPIPGPSAVVAALSVSGLPTARFVFLGFLSNKTGKRKRQLEKLATEPRTMVFFEAPHRIEAMLKDLGEIFGEREMVMLREMTKVFEEAHRGTPGDILGSLTSDKIRGEFTLVVAGNESKEKSKGLSQGALNRIEQLIKEKTMSIKDIAGRISKDEDMTYRQVYKECLEIKSELESARGAGSIRKLTVKNSLGLHARSAAKIVELGNQYKSQLFLKKDSEEVDGSSILSVLTLACPKGTEMEARIVGEDSEDFMEKLGELFERKFGERI</sequence>
<evidence type="ECO:0000256" key="3">
    <source>
        <dbReference type="ARBA" id="ARBA00022603"/>
    </source>
</evidence>
<comment type="similarity">
    <text evidence="6">Belongs to the methyltransferase superfamily. RsmI family.</text>
</comment>
<evidence type="ECO:0000256" key="1">
    <source>
        <dbReference type="ARBA" id="ARBA00022490"/>
    </source>
</evidence>
<name>A0A8J6N128_9DELT</name>
<reference evidence="8 9" key="1">
    <citation type="submission" date="2020-08" db="EMBL/GenBank/DDBJ databases">
        <title>Bridging the membrane lipid divide: bacteria of the FCB group superphylum have the potential to synthesize archaeal ether lipids.</title>
        <authorList>
            <person name="Villanueva L."/>
            <person name="Von Meijenfeldt F.A.B."/>
            <person name="Westbye A.B."/>
            <person name="Yadav S."/>
            <person name="Hopmans E.C."/>
            <person name="Dutilh B.E."/>
            <person name="Sinninghe Damste J.S."/>
        </authorList>
    </citation>
    <scope>NUCLEOTIDE SEQUENCE [LARGE SCALE GENOMIC DNA]</scope>
    <source>
        <strain evidence="8">NIOZ-UU27</strain>
    </source>
</reference>
<dbReference type="Proteomes" id="UP000650524">
    <property type="component" value="Unassembled WGS sequence"/>
</dbReference>
<dbReference type="EC" id="2.1.1.198" evidence="6"/>
<dbReference type="InterPro" id="IPR014776">
    <property type="entry name" value="4pyrrole_Mease_sub2"/>
</dbReference>
<accession>A0A8J6N128</accession>
<dbReference type="PANTHER" id="PTHR46111:SF1">
    <property type="entry name" value="RIBOSOMAL RNA SMALL SUBUNIT METHYLTRANSFERASE I"/>
    <property type="match status" value="1"/>
</dbReference>
<dbReference type="InterPro" id="IPR035895">
    <property type="entry name" value="HPr-like_sf"/>
</dbReference>
<dbReference type="PANTHER" id="PTHR46111">
    <property type="entry name" value="RIBOSOMAL RNA SMALL SUBUNIT METHYLTRANSFERASE I"/>
    <property type="match status" value="1"/>
</dbReference>
<organism evidence="8 9">
    <name type="scientific">Candidatus Desulfacyla euxinica</name>
    <dbReference type="NCBI Taxonomy" id="2841693"/>
    <lineage>
        <taxon>Bacteria</taxon>
        <taxon>Deltaproteobacteria</taxon>
        <taxon>Candidatus Desulfacyla</taxon>
    </lineage>
</organism>
<dbReference type="InterPro" id="IPR008189">
    <property type="entry name" value="rRNA_ssu_MeTfrase_I"/>
</dbReference>
<evidence type="ECO:0000256" key="2">
    <source>
        <dbReference type="ARBA" id="ARBA00022552"/>
    </source>
</evidence>
<evidence type="ECO:0000259" key="7">
    <source>
        <dbReference type="PROSITE" id="PS51350"/>
    </source>
</evidence>
<dbReference type="Gene3D" id="3.30.1340.10">
    <property type="entry name" value="HPr-like"/>
    <property type="match status" value="1"/>
</dbReference>
<dbReference type="PRINTS" id="PR00107">
    <property type="entry name" value="PHOSPHOCPHPR"/>
</dbReference>
<comment type="function">
    <text evidence="6">Catalyzes the 2'-O-methylation of the ribose of cytidine 1402 (C1402) in 16S rRNA.</text>
</comment>
<dbReference type="InterPro" id="IPR000878">
    <property type="entry name" value="4pyrrol_Mease"/>
</dbReference>
<dbReference type="PROSITE" id="PS00369">
    <property type="entry name" value="PTS_HPR_HIS"/>
    <property type="match status" value="1"/>
</dbReference>
<gene>
    <name evidence="6 8" type="primary">rsmI</name>
    <name evidence="8" type="ORF">H8E19_12850</name>
</gene>
<dbReference type="Gene3D" id="3.40.1010.10">
    <property type="entry name" value="Cobalt-precorrin-4 Transmethylase, Domain 1"/>
    <property type="match status" value="1"/>
</dbReference>
<dbReference type="InterPro" id="IPR014777">
    <property type="entry name" value="4pyrrole_Mease_sub1"/>
</dbReference>
<comment type="catalytic activity">
    <reaction evidence="6">
        <text>cytidine(1402) in 16S rRNA + S-adenosyl-L-methionine = 2'-O-methylcytidine(1402) in 16S rRNA + S-adenosyl-L-homocysteine + H(+)</text>
        <dbReference type="Rhea" id="RHEA:42924"/>
        <dbReference type="Rhea" id="RHEA-COMP:10285"/>
        <dbReference type="Rhea" id="RHEA-COMP:10286"/>
        <dbReference type="ChEBI" id="CHEBI:15378"/>
        <dbReference type="ChEBI" id="CHEBI:57856"/>
        <dbReference type="ChEBI" id="CHEBI:59789"/>
        <dbReference type="ChEBI" id="CHEBI:74495"/>
        <dbReference type="ChEBI" id="CHEBI:82748"/>
        <dbReference type="EC" id="2.1.1.198"/>
    </reaction>
</comment>
<evidence type="ECO:0000313" key="9">
    <source>
        <dbReference type="Proteomes" id="UP000650524"/>
    </source>
</evidence>
<keyword evidence="5 6" id="KW-0949">S-adenosyl-L-methionine</keyword>
<feature type="domain" description="HPr" evidence="7">
    <location>
        <begin position="308"/>
        <end position="395"/>
    </location>
</feature>
<dbReference type="CDD" id="cd11648">
    <property type="entry name" value="RsmI"/>
    <property type="match status" value="1"/>
</dbReference>
<dbReference type="GO" id="GO:0070677">
    <property type="term" value="F:rRNA (cytosine-2'-O-)-methyltransferase activity"/>
    <property type="evidence" value="ECO:0007669"/>
    <property type="project" value="UniProtKB-UniRule"/>
</dbReference>
<dbReference type="SUPFAM" id="SSF55594">
    <property type="entry name" value="HPr-like"/>
    <property type="match status" value="1"/>
</dbReference>
<dbReference type="SUPFAM" id="SSF53790">
    <property type="entry name" value="Tetrapyrrole methylase"/>
    <property type="match status" value="1"/>
</dbReference>
<comment type="caution">
    <text evidence="8">The sequence shown here is derived from an EMBL/GenBank/DDBJ whole genome shotgun (WGS) entry which is preliminary data.</text>
</comment>
<comment type="subcellular location">
    <subcellularLocation>
        <location evidence="6">Cytoplasm</location>
    </subcellularLocation>
</comment>
<dbReference type="NCBIfam" id="TIGR00096">
    <property type="entry name" value="16S rRNA (cytidine(1402)-2'-O)-methyltransferase"/>
    <property type="match status" value="1"/>
</dbReference>
<evidence type="ECO:0000256" key="5">
    <source>
        <dbReference type="ARBA" id="ARBA00022691"/>
    </source>
</evidence>
<dbReference type="GO" id="GO:0005737">
    <property type="term" value="C:cytoplasm"/>
    <property type="evidence" value="ECO:0007669"/>
    <property type="project" value="UniProtKB-SubCell"/>
</dbReference>
<dbReference type="InterPro" id="IPR000032">
    <property type="entry name" value="HPr-like"/>
</dbReference>
<dbReference type="FunFam" id="3.30.950.10:FF:000002">
    <property type="entry name" value="Ribosomal RNA small subunit methyltransferase I"/>
    <property type="match status" value="1"/>
</dbReference>
<dbReference type="AlphaFoldDB" id="A0A8J6N128"/>
<keyword evidence="3 6" id="KW-0489">Methyltransferase</keyword>
<dbReference type="Pfam" id="PF00590">
    <property type="entry name" value="TP_methylase"/>
    <property type="match status" value="1"/>
</dbReference>
<dbReference type="Pfam" id="PF00381">
    <property type="entry name" value="PTS-HPr"/>
    <property type="match status" value="1"/>
</dbReference>
<evidence type="ECO:0000313" key="8">
    <source>
        <dbReference type="EMBL" id="MBC8178286.1"/>
    </source>
</evidence>
<dbReference type="Gene3D" id="3.30.950.10">
    <property type="entry name" value="Methyltransferase, Cobalt-precorrin-4 Transmethylase, Domain 2"/>
    <property type="match status" value="1"/>
</dbReference>
<keyword evidence="2 6" id="KW-0698">rRNA processing</keyword>
<proteinExistence type="inferred from homology"/>
<keyword evidence="1 6" id="KW-0963">Cytoplasm</keyword>
<dbReference type="FunFam" id="3.40.1010.10:FF:000007">
    <property type="entry name" value="Ribosomal RNA small subunit methyltransferase I"/>
    <property type="match status" value="1"/>
</dbReference>
<dbReference type="HAMAP" id="MF_01877">
    <property type="entry name" value="16SrRNA_methyltr_I"/>
    <property type="match status" value="1"/>
</dbReference>
<dbReference type="NCBIfam" id="TIGR01003">
    <property type="entry name" value="PTS_HPr_family"/>
    <property type="match status" value="1"/>
</dbReference>
<dbReference type="EMBL" id="JACNJD010000268">
    <property type="protein sequence ID" value="MBC8178286.1"/>
    <property type="molecule type" value="Genomic_DNA"/>
</dbReference>
<protein>
    <recommendedName>
        <fullName evidence="6">Ribosomal RNA small subunit methyltransferase I</fullName>
        <ecNumber evidence="6">2.1.1.198</ecNumber>
    </recommendedName>
    <alternativeName>
        <fullName evidence="6">16S rRNA 2'-O-ribose C1402 methyltransferase</fullName>
    </alternativeName>
    <alternativeName>
        <fullName evidence="6">rRNA (cytidine-2'-O-)-methyltransferase RsmI</fullName>
    </alternativeName>
</protein>
<dbReference type="PROSITE" id="PS51350">
    <property type="entry name" value="PTS_HPR_DOM"/>
    <property type="match status" value="1"/>
</dbReference>
<evidence type="ECO:0000256" key="6">
    <source>
        <dbReference type="HAMAP-Rule" id="MF_01877"/>
    </source>
</evidence>
<dbReference type="InterPro" id="IPR035996">
    <property type="entry name" value="4pyrrol_Methylase_sf"/>
</dbReference>
<evidence type="ECO:0000256" key="4">
    <source>
        <dbReference type="ARBA" id="ARBA00022679"/>
    </source>
</evidence>
<keyword evidence="4 6" id="KW-0808">Transferase</keyword>